<evidence type="ECO:0000313" key="6">
    <source>
        <dbReference type="EMBL" id="EDP14148.1"/>
    </source>
</evidence>
<evidence type="ECO:0000313" key="7">
    <source>
        <dbReference type="Proteomes" id="UP000005396"/>
    </source>
</evidence>
<organism evidence="6 7">
    <name type="scientific">Enterocloster bolteae (strain ATCC BAA-613 / DSM 15670 / CCUG 46953 / JCM 12243 / WAL 16351)</name>
    <name type="common">Clostridium bolteae</name>
    <dbReference type="NCBI Taxonomy" id="411902"/>
    <lineage>
        <taxon>Bacteria</taxon>
        <taxon>Bacillati</taxon>
        <taxon>Bacillota</taxon>
        <taxon>Clostridia</taxon>
        <taxon>Lachnospirales</taxon>
        <taxon>Lachnospiraceae</taxon>
        <taxon>Enterocloster</taxon>
    </lineage>
</organism>
<dbReference type="HOGENOM" id="CLU_120909_0_0_9"/>
<dbReference type="GO" id="GO:0003677">
    <property type="term" value="F:DNA binding"/>
    <property type="evidence" value="ECO:0007669"/>
    <property type="project" value="UniProtKB-KW"/>
</dbReference>
<dbReference type="AlphaFoldDB" id="A8RZZ7"/>
<feature type="domain" description="RNA polymerase sigma-70 region 2" evidence="5">
    <location>
        <begin position="31"/>
        <end position="83"/>
    </location>
</feature>
<evidence type="ECO:0000256" key="4">
    <source>
        <dbReference type="ARBA" id="ARBA00023163"/>
    </source>
</evidence>
<dbReference type="InterPro" id="IPR014284">
    <property type="entry name" value="RNA_pol_sigma-70_dom"/>
</dbReference>
<proteinExistence type="predicted"/>
<sequence>MSMTSTVSNTVHPEEYLHLVDTVISLYITQRIDIADMEYADLYQTGCLALCHAAATYDPEREASFSTYASVVIRNRLYDYCRHVNHVHSQLLYLDAPLADDSETAYVDQLQAPSESPAELFPLLQIIQEEYSGIAAKGVNALLLQASGYSSKDIAAMYHVKPNHISAWISRARSRLQKDPRVLAFAQ</sequence>
<keyword evidence="1" id="KW-0805">Transcription regulation</keyword>
<gene>
    <name evidence="6" type="ORF">CLOBOL_05540</name>
</gene>
<accession>A8RZZ7</accession>
<evidence type="ECO:0000259" key="5">
    <source>
        <dbReference type="Pfam" id="PF04542"/>
    </source>
</evidence>
<dbReference type="NCBIfam" id="TIGR02937">
    <property type="entry name" value="sigma70-ECF"/>
    <property type="match status" value="1"/>
</dbReference>
<dbReference type="Proteomes" id="UP000005396">
    <property type="component" value="Unassembled WGS sequence"/>
</dbReference>
<keyword evidence="4" id="KW-0804">Transcription</keyword>
<keyword evidence="3" id="KW-0238">DNA-binding</keyword>
<dbReference type="SUPFAM" id="SSF88946">
    <property type="entry name" value="Sigma2 domain of RNA polymerase sigma factors"/>
    <property type="match status" value="1"/>
</dbReference>
<evidence type="ECO:0000256" key="3">
    <source>
        <dbReference type="ARBA" id="ARBA00023125"/>
    </source>
</evidence>
<dbReference type="GO" id="GO:0006352">
    <property type="term" value="P:DNA-templated transcription initiation"/>
    <property type="evidence" value="ECO:0007669"/>
    <property type="project" value="InterPro"/>
</dbReference>
<comment type="caution">
    <text evidence="6">The sequence shown here is derived from an EMBL/GenBank/DDBJ whole genome shotgun (WGS) entry which is preliminary data.</text>
</comment>
<keyword evidence="2" id="KW-0731">Sigma factor</keyword>
<dbReference type="Gene3D" id="1.10.1740.10">
    <property type="match status" value="1"/>
</dbReference>
<dbReference type="eggNOG" id="ENOG5030J2M">
    <property type="taxonomic scope" value="Bacteria"/>
</dbReference>
<protein>
    <recommendedName>
        <fullName evidence="5">RNA polymerase sigma-70 region 2 domain-containing protein</fullName>
    </recommendedName>
</protein>
<name>A8RZZ7_ENTBW</name>
<dbReference type="InterPro" id="IPR007627">
    <property type="entry name" value="RNA_pol_sigma70_r2"/>
</dbReference>
<dbReference type="InterPro" id="IPR013325">
    <property type="entry name" value="RNA_pol_sigma_r2"/>
</dbReference>
<dbReference type="EMBL" id="ABCC02000041">
    <property type="protein sequence ID" value="EDP14148.1"/>
    <property type="molecule type" value="Genomic_DNA"/>
</dbReference>
<evidence type="ECO:0000256" key="2">
    <source>
        <dbReference type="ARBA" id="ARBA00023082"/>
    </source>
</evidence>
<dbReference type="PANTHER" id="PTHR30385">
    <property type="entry name" value="SIGMA FACTOR F FLAGELLAR"/>
    <property type="match status" value="1"/>
</dbReference>
<dbReference type="Pfam" id="PF04542">
    <property type="entry name" value="Sigma70_r2"/>
    <property type="match status" value="1"/>
</dbReference>
<reference evidence="6 7" key="2">
    <citation type="submission" date="2007-09" db="EMBL/GenBank/DDBJ databases">
        <title>Draft genome sequence of Clostridium bolteae (ATCC BAA-613).</title>
        <authorList>
            <person name="Sudarsanam P."/>
            <person name="Ley R."/>
            <person name="Guruge J."/>
            <person name="Turnbaugh P.J."/>
            <person name="Mahowald M."/>
            <person name="Liep D."/>
            <person name="Gordon J."/>
        </authorList>
    </citation>
    <scope>NUCLEOTIDE SEQUENCE [LARGE SCALE GENOMIC DNA]</scope>
    <source>
        <strain evidence="7">ATCC BAA-613 / DSM 15670 / CCUG 46953 / JCM 12243 / WAL 16351</strain>
    </source>
</reference>
<evidence type="ECO:0000256" key="1">
    <source>
        <dbReference type="ARBA" id="ARBA00023015"/>
    </source>
</evidence>
<dbReference type="GO" id="GO:0016987">
    <property type="term" value="F:sigma factor activity"/>
    <property type="evidence" value="ECO:0007669"/>
    <property type="project" value="UniProtKB-KW"/>
</dbReference>
<reference evidence="6 7" key="1">
    <citation type="submission" date="2007-08" db="EMBL/GenBank/DDBJ databases">
        <authorList>
            <person name="Fulton L."/>
            <person name="Clifton S."/>
            <person name="Fulton B."/>
            <person name="Xu J."/>
            <person name="Minx P."/>
            <person name="Pepin K.H."/>
            <person name="Johnson M."/>
            <person name="Thiruvilangam P."/>
            <person name="Bhonagiri V."/>
            <person name="Nash W.E."/>
            <person name="Mardis E.R."/>
            <person name="Wilson R.K."/>
        </authorList>
    </citation>
    <scope>NUCLEOTIDE SEQUENCE [LARGE SCALE GENOMIC DNA]</scope>
    <source>
        <strain evidence="7">ATCC BAA-613 / DSM 15670 / CCUG 46953 / JCM 12243 / WAL 16351</strain>
    </source>
</reference>
<dbReference type="PaxDb" id="411902-CLOBOL_05540"/>